<proteinExistence type="predicted"/>
<organism evidence="1">
    <name type="scientific">Tanacetum cinerariifolium</name>
    <name type="common">Dalmatian daisy</name>
    <name type="synonym">Chrysanthemum cinerariifolium</name>
    <dbReference type="NCBI Taxonomy" id="118510"/>
    <lineage>
        <taxon>Eukaryota</taxon>
        <taxon>Viridiplantae</taxon>
        <taxon>Streptophyta</taxon>
        <taxon>Embryophyta</taxon>
        <taxon>Tracheophyta</taxon>
        <taxon>Spermatophyta</taxon>
        <taxon>Magnoliopsida</taxon>
        <taxon>eudicotyledons</taxon>
        <taxon>Gunneridae</taxon>
        <taxon>Pentapetalae</taxon>
        <taxon>asterids</taxon>
        <taxon>campanulids</taxon>
        <taxon>Asterales</taxon>
        <taxon>Asteraceae</taxon>
        <taxon>Asteroideae</taxon>
        <taxon>Anthemideae</taxon>
        <taxon>Anthemidinae</taxon>
        <taxon>Tanacetum</taxon>
    </lineage>
</organism>
<sequence length="80" mass="8518">LPLLLRSAADICVLVDGGDQGGKGGWRYRAHDGDPEELGEHWKYDCVCDWRCACPESDADGCGVCTLGDDGAIYATGGVW</sequence>
<accession>A0A699XLR1</accession>
<evidence type="ECO:0000313" key="1">
    <source>
        <dbReference type="EMBL" id="GFD60825.1"/>
    </source>
</evidence>
<gene>
    <name evidence="1" type="ORF">Tci_932794</name>
</gene>
<comment type="caution">
    <text evidence="1">The sequence shown here is derived from an EMBL/GenBank/DDBJ whole genome shotgun (WGS) entry which is preliminary data.</text>
</comment>
<dbReference type="EMBL" id="BKCJ011883126">
    <property type="protein sequence ID" value="GFD60825.1"/>
    <property type="molecule type" value="Genomic_DNA"/>
</dbReference>
<name>A0A699XLR1_TANCI</name>
<feature type="non-terminal residue" evidence="1">
    <location>
        <position position="1"/>
    </location>
</feature>
<protein>
    <submittedName>
        <fullName evidence="1">Uncharacterized protein</fullName>
    </submittedName>
</protein>
<reference evidence="1" key="1">
    <citation type="journal article" date="2019" name="Sci. Rep.">
        <title>Draft genome of Tanacetum cinerariifolium, the natural source of mosquito coil.</title>
        <authorList>
            <person name="Yamashiro T."/>
            <person name="Shiraishi A."/>
            <person name="Satake H."/>
            <person name="Nakayama K."/>
        </authorList>
    </citation>
    <scope>NUCLEOTIDE SEQUENCE</scope>
</reference>
<dbReference type="AlphaFoldDB" id="A0A699XLR1"/>
<feature type="non-terminal residue" evidence="1">
    <location>
        <position position="80"/>
    </location>
</feature>